<dbReference type="UniPathway" id="UPA00159">
    <property type="reaction ID" value="UER00277"/>
</dbReference>
<dbReference type="Proteomes" id="UP000326018">
    <property type="component" value="Unassembled WGS sequence"/>
</dbReference>
<reference evidence="1 2" key="1">
    <citation type="submission" date="2019-09" db="EMBL/GenBank/DDBJ databases">
        <authorList>
            <person name="Chandra G."/>
            <person name="Truman W A."/>
        </authorList>
    </citation>
    <scope>NUCLEOTIDE SEQUENCE [LARGE SCALE GENOMIC DNA]</scope>
    <source>
        <strain evidence="1">PS712</strain>
    </source>
</reference>
<proteinExistence type="predicted"/>
<protein>
    <submittedName>
        <fullName evidence="1">CTP synthase</fullName>
        <ecNumber evidence="1">6.3.4.2</ecNumber>
    </submittedName>
</protein>
<dbReference type="AlphaFoldDB" id="A0A5E7DDS9"/>
<dbReference type="GO" id="GO:0042802">
    <property type="term" value="F:identical protein binding"/>
    <property type="evidence" value="ECO:0007669"/>
    <property type="project" value="TreeGrafter"/>
</dbReference>
<accession>A0A5E7DDS9</accession>
<dbReference type="InterPro" id="IPR029062">
    <property type="entry name" value="Class_I_gatase-like"/>
</dbReference>
<dbReference type="PANTHER" id="PTHR11550">
    <property type="entry name" value="CTP SYNTHASE"/>
    <property type="match status" value="1"/>
</dbReference>
<gene>
    <name evidence="1" type="primary">pyrG_1</name>
    <name evidence="1" type="ORF">PS712_03386</name>
</gene>
<dbReference type="GO" id="GO:0019856">
    <property type="term" value="P:pyrimidine nucleobase biosynthetic process"/>
    <property type="evidence" value="ECO:0007669"/>
    <property type="project" value="TreeGrafter"/>
</dbReference>
<dbReference type="RefSeq" id="WP_150703355.1">
    <property type="nucleotide sequence ID" value="NZ_CABVIB010000016.1"/>
</dbReference>
<dbReference type="EMBL" id="CABVIB010000016">
    <property type="protein sequence ID" value="VVO10085.1"/>
    <property type="molecule type" value="Genomic_DNA"/>
</dbReference>
<dbReference type="GO" id="GO:0044210">
    <property type="term" value="P:'de novo' CTP biosynthetic process"/>
    <property type="evidence" value="ECO:0007669"/>
    <property type="project" value="UniProtKB-UniPathway"/>
</dbReference>
<dbReference type="GO" id="GO:0003883">
    <property type="term" value="F:CTP synthase activity"/>
    <property type="evidence" value="ECO:0007669"/>
    <property type="project" value="UniProtKB-EC"/>
</dbReference>
<dbReference type="EC" id="6.3.4.2" evidence="1"/>
<name>A0A5E7DDS9_PSEFL</name>
<dbReference type="SUPFAM" id="SSF52317">
    <property type="entry name" value="Class I glutamine amidotransferase-like"/>
    <property type="match status" value="1"/>
</dbReference>
<keyword evidence="1" id="KW-0436">Ligase</keyword>
<sequence>MSTPSAIRVGLIGDRNLSVTAHRAIEQALPLTAAAIGLNVEYEWLATESINTARLPSFNGLWCVPASPYRDTEAVLAAIRYAREQTIPFLGTCGGFQHALLEYALNALGWSDAEHGELPSQGGRAVIAPLSCALVEARQSIRLADGSLAAQAYGASYIEEGYRCRYGLNPEFAAGLLDGSLRATGWDEDGEVRVVELAGSEFFVATLFQPERVALEGHVPPLVLRWLQACSANQ</sequence>
<dbReference type="PANTHER" id="PTHR11550:SF0">
    <property type="entry name" value="CTP SYNTHASE-RELATED"/>
    <property type="match status" value="1"/>
</dbReference>
<dbReference type="NCBIfam" id="NF004836">
    <property type="entry name" value="PRK06186.1"/>
    <property type="match status" value="1"/>
</dbReference>
<dbReference type="GO" id="GO:0005829">
    <property type="term" value="C:cytosol"/>
    <property type="evidence" value="ECO:0007669"/>
    <property type="project" value="TreeGrafter"/>
</dbReference>
<evidence type="ECO:0000313" key="2">
    <source>
        <dbReference type="Proteomes" id="UP000326018"/>
    </source>
</evidence>
<dbReference type="OrthoDB" id="3286005at2"/>
<organism evidence="1 2">
    <name type="scientific">Pseudomonas fluorescens</name>
    <dbReference type="NCBI Taxonomy" id="294"/>
    <lineage>
        <taxon>Bacteria</taxon>
        <taxon>Pseudomonadati</taxon>
        <taxon>Pseudomonadota</taxon>
        <taxon>Gammaproteobacteria</taxon>
        <taxon>Pseudomonadales</taxon>
        <taxon>Pseudomonadaceae</taxon>
        <taxon>Pseudomonas</taxon>
    </lineage>
</organism>
<dbReference type="InterPro" id="IPR004468">
    <property type="entry name" value="CTP_synthase"/>
</dbReference>
<evidence type="ECO:0000313" key="1">
    <source>
        <dbReference type="EMBL" id="VVO10085.1"/>
    </source>
</evidence>
<dbReference type="Gene3D" id="3.40.50.880">
    <property type="match status" value="1"/>
</dbReference>